<name>A0A143C285_9ACTN</name>
<protein>
    <recommendedName>
        <fullName evidence="4">Secreted protein</fullName>
    </recommendedName>
</protein>
<dbReference type="Proteomes" id="UP000076096">
    <property type="component" value="Chromosome"/>
</dbReference>
<dbReference type="STRING" id="1783515.A4E84_18275"/>
<dbReference type="RefSeq" id="WP_062927616.1">
    <property type="nucleotide sequence ID" value="NZ_CP015098.1"/>
</dbReference>
<evidence type="ECO:0008006" key="4">
    <source>
        <dbReference type="Google" id="ProtNLM"/>
    </source>
</evidence>
<dbReference type="KEGG" id="stsi:A4E84_18275"/>
<dbReference type="AlphaFoldDB" id="A0A143C285"/>
<keyword evidence="3" id="KW-1185">Reference proteome</keyword>
<evidence type="ECO:0000313" key="3">
    <source>
        <dbReference type="Proteomes" id="UP000076096"/>
    </source>
</evidence>
<gene>
    <name evidence="2" type="ORF">A4E84_18275</name>
</gene>
<proteinExistence type="predicted"/>
<dbReference type="EMBL" id="CP015098">
    <property type="protein sequence ID" value="AMW11280.1"/>
    <property type="molecule type" value="Genomic_DNA"/>
</dbReference>
<reference evidence="3" key="1">
    <citation type="submission" date="2016-04" db="EMBL/GenBank/DDBJ databases">
        <authorList>
            <person name="Zhang B."/>
        </authorList>
    </citation>
    <scope>NUCLEOTIDE SEQUENCE [LARGE SCALE GENOMIC DNA]</scope>
    <source>
        <strain evidence="3">S10</strain>
    </source>
</reference>
<sequence>MTGATDRPLLFLDVDGPLLPFGSPSVRSPTAAAGSPARPDRGNPLLERLDPGLGPRLLALDCQLIWATTWMEEANEVVSPLVGLPRLPVVEWPAPGADQGPNGLHWKTGPLVEWAGGRPFIWVDDEIGTMDHLWVDVSHPGPSLLHRVDPAAGLVDADFRALAAWLRRPPAPCPHSATSGPTP</sequence>
<accession>A0A143C285</accession>
<evidence type="ECO:0000313" key="2">
    <source>
        <dbReference type="EMBL" id="AMW11280.1"/>
    </source>
</evidence>
<feature type="region of interest" description="Disordered" evidence="1">
    <location>
        <begin position="23"/>
        <end position="46"/>
    </location>
</feature>
<evidence type="ECO:0000256" key="1">
    <source>
        <dbReference type="SAM" id="MobiDB-lite"/>
    </source>
</evidence>
<organism evidence="2 3">
    <name type="scientific">Streptomyces qaidamensis</name>
    <dbReference type="NCBI Taxonomy" id="1783515"/>
    <lineage>
        <taxon>Bacteria</taxon>
        <taxon>Bacillati</taxon>
        <taxon>Actinomycetota</taxon>
        <taxon>Actinomycetes</taxon>
        <taxon>Kitasatosporales</taxon>
        <taxon>Streptomycetaceae</taxon>
        <taxon>Streptomyces</taxon>
        <taxon>Streptomyces aurantiacus group</taxon>
    </lineage>
</organism>